<dbReference type="EMBL" id="QKKF02029250">
    <property type="protein sequence ID" value="RZF35219.1"/>
    <property type="molecule type" value="Genomic_DNA"/>
</dbReference>
<protein>
    <recommendedName>
        <fullName evidence="9">Zinc transporter ZIP13 homolog</fullName>
    </recommendedName>
</protein>
<dbReference type="AlphaFoldDB" id="A0A482WNQ7"/>
<dbReference type="GO" id="GO:0005385">
    <property type="term" value="F:zinc ion transmembrane transporter activity"/>
    <property type="evidence" value="ECO:0007669"/>
    <property type="project" value="TreeGrafter"/>
</dbReference>
<evidence type="ECO:0000256" key="5">
    <source>
        <dbReference type="ARBA" id="ARBA00038485"/>
    </source>
</evidence>
<gene>
    <name evidence="7" type="ORF">LSTR_LSTR014013</name>
</gene>
<reference evidence="7 8" key="1">
    <citation type="journal article" date="2017" name="Gigascience">
        <title>Genome sequence of the small brown planthopper, Laodelphax striatellus.</title>
        <authorList>
            <person name="Zhu J."/>
            <person name="Jiang F."/>
            <person name="Wang X."/>
            <person name="Yang P."/>
            <person name="Bao Y."/>
            <person name="Zhao W."/>
            <person name="Wang W."/>
            <person name="Lu H."/>
            <person name="Wang Q."/>
            <person name="Cui N."/>
            <person name="Li J."/>
            <person name="Chen X."/>
            <person name="Luo L."/>
            <person name="Yu J."/>
            <person name="Kang L."/>
            <person name="Cui F."/>
        </authorList>
    </citation>
    <scope>NUCLEOTIDE SEQUENCE [LARGE SCALE GENOMIC DNA]</scope>
    <source>
        <strain evidence="7">Lst14</strain>
    </source>
</reference>
<dbReference type="Pfam" id="PF02535">
    <property type="entry name" value="Zip"/>
    <property type="match status" value="1"/>
</dbReference>
<dbReference type="PANTHER" id="PTHR16950:SF16">
    <property type="entry name" value="ZINC TRANSPORTER ZIP13"/>
    <property type="match status" value="1"/>
</dbReference>
<dbReference type="FunCoup" id="A0A482WNQ7">
    <property type="interactions" value="934"/>
</dbReference>
<keyword evidence="8" id="KW-1185">Reference proteome</keyword>
<evidence type="ECO:0000256" key="1">
    <source>
        <dbReference type="ARBA" id="ARBA00004141"/>
    </source>
</evidence>
<dbReference type="STRING" id="195883.A0A482WNQ7"/>
<dbReference type="InterPro" id="IPR003689">
    <property type="entry name" value="ZIP"/>
</dbReference>
<sequence length="393" mass="42495">MDLQTNFSSLSVVACSSNGTASYQIGDLYRTVMDQLNSIDFLNSVIPTVDYNPMLWSLVGSFIVGLSGIFPLLVIPIEEGENLNKGASGRTLKVLLSFAVGGLLGDVFLHLLPEAWNQQFNSSDSSSMFCGMWVLAGLLVFIIAEKAFAFPHGEDEEEEEDEKEKHKELSSKVNVQPKEKMLLLNNNTDDFAATAAAALLTTENFYGYATRIGEAGGEEEYKQRRQSESFSAVATEKKITSKQMSGYLNLVANSIDNFAHGLAVGGSFVLGARIGLLSTLAIVVHEVPHEVGDFAILLRAGFTRWQATKAQLVTASAGLLGAYTAVSCSGVTHSIEARTSWILPFTAGGFLHIALVTTLPELLQEENPRESLKQMLSLIGGILIMAMLTALIE</sequence>
<keyword evidence="3 6" id="KW-1133">Transmembrane helix</keyword>
<feature type="transmembrane region" description="Helical" evidence="6">
    <location>
        <begin position="54"/>
        <end position="74"/>
    </location>
</feature>
<keyword evidence="4 6" id="KW-0472">Membrane</keyword>
<feature type="transmembrane region" description="Helical" evidence="6">
    <location>
        <begin position="125"/>
        <end position="144"/>
    </location>
</feature>
<comment type="caution">
    <text evidence="7">The sequence shown here is derived from an EMBL/GenBank/DDBJ whole genome shotgun (WGS) entry which is preliminary data.</text>
</comment>
<dbReference type="GO" id="GO:0016020">
    <property type="term" value="C:membrane"/>
    <property type="evidence" value="ECO:0007669"/>
    <property type="project" value="UniProtKB-SubCell"/>
</dbReference>
<name>A0A482WNQ7_LAOST</name>
<feature type="transmembrane region" description="Helical" evidence="6">
    <location>
        <begin position="341"/>
        <end position="363"/>
    </location>
</feature>
<dbReference type="OrthoDB" id="200954at2759"/>
<keyword evidence="2 6" id="KW-0812">Transmembrane</keyword>
<evidence type="ECO:0000313" key="8">
    <source>
        <dbReference type="Proteomes" id="UP000291343"/>
    </source>
</evidence>
<proteinExistence type="inferred from homology"/>
<evidence type="ECO:0000256" key="3">
    <source>
        <dbReference type="ARBA" id="ARBA00022989"/>
    </source>
</evidence>
<dbReference type="GO" id="GO:0006882">
    <property type="term" value="P:intracellular zinc ion homeostasis"/>
    <property type="evidence" value="ECO:0007669"/>
    <property type="project" value="TreeGrafter"/>
</dbReference>
<accession>A0A482WNQ7</accession>
<comment type="subcellular location">
    <subcellularLocation>
        <location evidence="1">Membrane</location>
        <topology evidence="1">Multi-pass membrane protein</topology>
    </subcellularLocation>
</comment>
<feature type="transmembrane region" description="Helical" evidence="6">
    <location>
        <begin position="312"/>
        <end position="335"/>
    </location>
</feature>
<comment type="similarity">
    <text evidence="5">Belongs to the ZIP transporter (TC 2.A.5) family. KE4/Catsup subfamily.</text>
</comment>
<dbReference type="Proteomes" id="UP000291343">
    <property type="component" value="Unassembled WGS sequence"/>
</dbReference>
<evidence type="ECO:0000256" key="6">
    <source>
        <dbReference type="SAM" id="Phobius"/>
    </source>
</evidence>
<evidence type="ECO:0008006" key="9">
    <source>
        <dbReference type="Google" id="ProtNLM"/>
    </source>
</evidence>
<dbReference type="PANTHER" id="PTHR16950">
    <property type="entry name" value="ZINC TRANSPORTER SLC39A7 HISTIDINE-RICH MEMBRANE PROTEIN KE4"/>
    <property type="match status" value="1"/>
</dbReference>
<organism evidence="7 8">
    <name type="scientific">Laodelphax striatellus</name>
    <name type="common">Small brown planthopper</name>
    <name type="synonym">Delphax striatella</name>
    <dbReference type="NCBI Taxonomy" id="195883"/>
    <lineage>
        <taxon>Eukaryota</taxon>
        <taxon>Metazoa</taxon>
        <taxon>Ecdysozoa</taxon>
        <taxon>Arthropoda</taxon>
        <taxon>Hexapoda</taxon>
        <taxon>Insecta</taxon>
        <taxon>Pterygota</taxon>
        <taxon>Neoptera</taxon>
        <taxon>Paraneoptera</taxon>
        <taxon>Hemiptera</taxon>
        <taxon>Auchenorrhyncha</taxon>
        <taxon>Fulgoroidea</taxon>
        <taxon>Delphacidae</taxon>
        <taxon>Criomorphinae</taxon>
        <taxon>Laodelphax</taxon>
    </lineage>
</organism>
<feature type="transmembrane region" description="Helical" evidence="6">
    <location>
        <begin position="94"/>
        <end position="113"/>
    </location>
</feature>
<evidence type="ECO:0000256" key="4">
    <source>
        <dbReference type="ARBA" id="ARBA00023136"/>
    </source>
</evidence>
<dbReference type="InParanoid" id="A0A482WNQ7"/>
<evidence type="ECO:0000256" key="2">
    <source>
        <dbReference type="ARBA" id="ARBA00022692"/>
    </source>
</evidence>
<feature type="transmembrane region" description="Helical" evidence="6">
    <location>
        <begin position="375"/>
        <end position="392"/>
    </location>
</feature>
<evidence type="ECO:0000313" key="7">
    <source>
        <dbReference type="EMBL" id="RZF35219.1"/>
    </source>
</evidence>